<evidence type="ECO:0000259" key="6">
    <source>
        <dbReference type="PROSITE" id="PS50931"/>
    </source>
</evidence>
<dbReference type="RefSeq" id="WP_162851299.1">
    <property type="nucleotide sequence ID" value="NZ_MWIN01000007.1"/>
</dbReference>
<dbReference type="AlphaFoldDB" id="A0A4R7NZB2"/>
<comment type="similarity">
    <text evidence="1">Belongs to the LysR transcriptional regulatory family.</text>
</comment>
<evidence type="ECO:0000313" key="7">
    <source>
        <dbReference type="EMBL" id="TDU26587.1"/>
    </source>
</evidence>
<keyword evidence="8" id="KW-1185">Reference proteome</keyword>
<dbReference type="SUPFAM" id="SSF46785">
    <property type="entry name" value="Winged helix' DNA-binding domain"/>
    <property type="match status" value="1"/>
</dbReference>
<dbReference type="Pfam" id="PF00126">
    <property type="entry name" value="HTH_1"/>
    <property type="match status" value="1"/>
</dbReference>
<dbReference type="EMBL" id="SOBT01000010">
    <property type="protein sequence ID" value="TDU26587.1"/>
    <property type="molecule type" value="Genomic_DNA"/>
</dbReference>
<feature type="domain" description="HTH lysR-type" evidence="6">
    <location>
        <begin position="1"/>
        <end position="59"/>
    </location>
</feature>
<dbReference type="PROSITE" id="PS50931">
    <property type="entry name" value="HTH_LYSR"/>
    <property type="match status" value="1"/>
</dbReference>
<name>A0A4R7NZB2_9GAMM</name>
<evidence type="ECO:0000256" key="5">
    <source>
        <dbReference type="SAM" id="Coils"/>
    </source>
</evidence>
<protein>
    <submittedName>
        <fullName evidence="7">LysR family transcriptional regulator</fullName>
    </submittedName>
</protein>
<dbReference type="Pfam" id="PF03466">
    <property type="entry name" value="LysR_substrate"/>
    <property type="match status" value="1"/>
</dbReference>
<proteinExistence type="inferred from homology"/>
<dbReference type="GO" id="GO:0003700">
    <property type="term" value="F:DNA-binding transcription factor activity"/>
    <property type="evidence" value="ECO:0007669"/>
    <property type="project" value="InterPro"/>
</dbReference>
<feature type="coiled-coil region" evidence="5">
    <location>
        <begin position="69"/>
        <end position="96"/>
    </location>
</feature>
<dbReference type="PANTHER" id="PTHR30537">
    <property type="entry name" value="HTH-TYPE TRANSCRIPTIONAL REGULATOR"/>
    <property type="match status" value="1"/>
</dbReference>
<dbReference type="InterPro" id="IPR058163">
    <property type="entry name" value="LysR-type_TF_proteobact-type"/>
</dbReference>
<dbReference type="SUPFAM" id="SSF53850">
    <property type="entry name" value="Periplasmic binding protein-like II"/>
    <property type="match status" value="1"/>
</dbReference>
<dbReference type="Gene3D" id="3.40.190.290">
    <property type="match status" value="1"/>
</dbReference>
<dbReference type="InterPro" id="IPR036390">
    <property type="entry name" value="WH_DNA-bd_sf"/>
</dbReference>
<keyword evidence="5" id="KW-0175">Coiled coil</keyword>
<sequence length="314" mass="35074">MDDPVHMVTFARVVEANSFAAAAKRLGVTTSVASKHVAKLEKSLGARLLNRSTRKLSLTEAGEAFYEHCARLIVELEAAEQSIAQVETELRGSLRVSAPPSMVAMHIAPALAEFRRRHPQLELEFDLSNRVIDFSEEGYDMALRVTRQPSPDLLSRALAPLRICVVAAPEYLRKHGVPVHPEQLAGHECLLFSLEDDPTTWTFHGSAGRTVRTKVSGAFRSNVMEPLHKMAVHGLGIAQLPSYMVGGDVGHGRLVQLFREWDSYRGASVFAVWPTHRRDSRKVRLFVEFLVERFGEEEAYWDRALRLHGTETAA</sequence>
<evidence type="ECO:0000256" key="1">
    <source>
        <dbReference type="ARBA" id="ARBA00009437"/>
    </source>
</evidence>
<dbReference type="InterPro" id="IPR000847">
    <property type="entry name" value="LysR_HTH_N"/>
</dbReference>
<keyword evidence="4" id="KW-0804">Transcription</keyword>
<dbReference type="CDD" id="cd08422">
    <property type="entry name" value="PBP2_CrgA_like"/>
    <property type="match status" value="1"/>
</dbReference>
<evidence type="ECO:0000256" key="2">
    <source>
        <dbReference type="ARBA" id="ARBA00023015"/>
    </source>
</evidence>
<evidence type="ECO:0000256" key="3">
    <source>
        <dbReference type="ARBA" id="ARBA00023125"/>
    </source>
</evidence>
<dbReference type="InterPro" id="IPR036388">
    <property type="entry name" value="WH-like_DNA-bd_sf"/>
</dbReference>
<keyword evidence="2" id="KW-0805">Transcription regulation</keyword>
<dbReference type="GO" id="GO:0043565">
    <property type="term" value="F:sequence-specific DNA binding"/>
    <property type="evidence" value="ECO:0007669"/>
    <property type="project" value="TreeGrafter"/>
</dbReference>
<dbReference type="FunFam" id="1.10.10.10:FF:000001">
    <property type="entry name" value="LysR family transcriptional regulator"/>
    <property type="match status" value="1"/>
</dbReference>
<dbReference type="GO" id="GO:0006351">
    <property type="term" value="P:DNA-templated transcription"/>
    <property type="evidence" value="ECO:0007669"/>
    <property type="project" value="TreeGrafter"/>
</dbReference>
<comment type="caution">
    <text evidence="7">The sequence shown here is derived from an EMBL/GenBank/DDBJ whole genome shotgun (WGS) entry which is preliminary data.</text>
</comment>
<evidence type="ECO:0000313" key="8">
    <source>
        <dbReference type="Proteomes" id="UP000295341"/>
    </source>
</evidence>
<dbReference type="Proteomes" id="UP000295341">
    <property type="component" value="Unassembled WGS sequence"/>
</dbReference>
<organism evidence="7 8">
    <name type="scientific">Panacagrimonas perspica</name>
    <dbReference type="NCBI Taxonomy" id="381431"/>
    <lineage>
        <taxon>Bacteria</taxon>
        <taxon>Pseudomonadati</taxon>
        <taxon>Pseudomonadota</taxon>
        <taxon>Gammaproteobacteria</taxon>
        <taxon>Nevskiales</taxon>
        <taxon>Nevskiaceae</taxon>
        <taxon>Panacagrimonas</taxon>
    </lineage>
</organism>
<accession>A0A4R7NZB2</accession>
<keyword evidence="3" id="KW-0238">DNA-binding</keyword>
<dbReference type="Gene3D" id="1.10.10.10">
    <property type="entry name" value="Winged helix-like DNA-binding domain superfamily/Winged helix DNA-binding domain"/>
    <property type="match status" value="1"/>
</dbReference>
<dbReference type="InterPro" id="IPR005119">
    <property type="entry name" value="LysR_subst-bd"/>
</dbReference>
<reference evidence="7 8" key="1">
    <citation type="submission" date="2019-03" db="EMBL/GenBank/DDBJ databases">
        <title>Genomic Encyclopedia of Type Strains, Phase IV (KMG-IV): sequencing the most valuable type-strain genomes for metagenomic binning, comparative biology and taxonomic classification.</title>
        <authorList>
            <person name="Goeker M."/>
        </authorList>
    </citation>
    <scope>NUCLEOTIDE SEQUENCE [LARGE SCALE GENOMIC DNA]</scope>
    <source>
        <strain evidence="7 8">DSM 26377</strain>
    </source>
</reference>
<evidence type="ECO:0000256" key="4">
    <source>
        <dbReference type="ARBA" id="ARBA00023163"/>
    </source>
</evidence>
<gene>
    <name evidence="7" type="ORF">DFR24_3616</name>
</gene>
<dbReference type="PANTHER" id="PTHR30537:SF35">
    <property type="entry name" value="TRANSCRIPTIONAL REGULATORY PROTEIN"/>
    <property type="match status" value="1"/>
</dbReference>